<dbReference type="RefSeq" id="WP_203626656.1">
    <property type="nucleotide sequence ID" value="NZ_BOLQ01000007.1"/>
</dbReference>
<dbReference type="Pfam" id="PF00005">
    <property type="entry name" value="ABC_tran"/>
    <property type="match status" value="1"/>
</dbReference>
<evidence type="ECO:0000256" key="6">
    <source>
        <dbReference type="ARBA" id="ARBA00022967"/>
    </source>
</evidence>
<dbReference type="PROSITE" id="PS50893">
    <property type="entry name" value="ABC_TRANSPORTER_2"/>
    <property type="match status" value="1"/>
</dbReference>
<dbReference type="InterPro" id="IPR017871">
    <property type="entry name" value="ABC_transporter-like_CS"/>
</dbReference>
<dbReference type="PANTHER" id="PTHR42788:SF18">
    <property type="entry name" value="TAURINE IMPORT ATP-BINDING PROTEIN TAUB"/>
    <property type="match status" value="1"/>
</dbReference>
<dbReference type="SMART" id="SM00382">
    <property type="entry name" value="AAA"/>
    <property type="match status" value="1"/>
</dbReference>
<keyword evidence="2" id="KW-1003">Cell membrane</keyword>
<dbReference type="InterPro" id="IPR027417">
    <property type="entry name" value="P-loop_NTPase"/>
</dbReference>
<evidence type="ECO:0000256" key="4">
    <source>
        <dbReference type="ARBA" id="ARBA00022741"/>
    </source>
</evidence>
<dbReference type="PROSITE" id="PS00211">
    <property type="entry name" value="ABC_TRANSPORTER_1"/>
    <property type="match status" value="1"/>
</dbReference>
<dbReference type="Gene3D" id="3.40.50.300">
    <property type="entry name" value="P-loop containing nucleotide triphosphate hydrolases"/>
    <property type="match status" value="1"/>
</dbReference>
<evidence type="ECO:0000313" key="10">
    <source>
        <dbReference type="Proteomes" id="UP001597196"/>
    </source>
</evidence>
<dbReference type="InterPro" id="IPR003593">
    <property type="entry name" value="AAA+_ATPase"/>
</dbReference>
<keyword evidence="7" id="KW-0472">Membrane</keyword>
<dbReference type="CDD" id="cd03293">
    <property type="entry name" value="ABC_NrtD_SsuB_transporters"/>
    <property type="match status" value="1"/>
</dbReference>
<keyword evidence="5 9" id="KW-0067">ATP-binding</keyword>
<evidence type="ECO:0000313" key="9">
    <source>
        <dbReference type="EMBL" id="MFD1430343.1"/>
    </source>
</evidence>
<dbReference type="InterPro" id="IPR003439">
    <property type="entry name" value="ABC_transporter-like_ATP-bd"/>
</dbReference>
<protein>
    <submittedName>
        <fullName evidence="9">ABC transporter ATP-binding protein</fullName>
    </submittedName>
</protein>
<keyword evidence="4" id="KW-0547">Nucleotide-binding</keyword>
<keyword evidence="10" id="KW-1185">Reference proteome</keyword>
<comment type="caution">
    <text evidence="9">The sequence shown here is derived from an EMBL/GenBank/DDBJ whole genome shotgun (WGS) entry which is preliminary data.</text>
</comment>
<dbReference type="InterPro" id="IPR050166">
    <property type="entry name" value="ABC_transporter_ATP-bind"/>
</dbReference>
<evidence type="ECO:0000256" key="7">
    <source>
        <dbReference type="ARBA" id="ARBA00023136"/>
    </source>
</evidence>
<sequence length="254" mass="27779">MTALVTASDLTIQYPEAPSPVVQNAAFSVETGEVFALVGPSGCGKSTILRALAGFIPYQGRLTMAGDAIAGSNWQRGVVFQNASLYPWLTVADNIGFGLKVRGFSRDAIQKRVTDLLETVGLSGQGEKKTFELSGGMRQRVAIARVLANEPPLMLMDEPFGALDAFTRARMQQLVLDIWKRRDTTVFLITHDLNEAIRCATHIAVMTASSHQITQIVPNPYQGCDPETVADPTLEQQIDTFRRDLLKAIDPTRD</sequence>
<keyword evidence="1" id="KW-0813">Transport</keyword>
<evidence type="ECO:0000256" key="3">
    <source>
        <dbReference type="ARBA" id="ARBA00022519"/>
    </source>
</evidence>
<gene>
    <name evidence="9" type="ORF">ACFQ4P_08790</name>
</gene>
<dbReference type="Proteomes" id="UP001597196">
    <property type="component" value="Unassembled WGS sequence"/>
</dbReference>
<reference evidence="10" key="1">
    <citation type="journal article" date="2019" name="Int. J. Syst. Evol. Microbiol.">
        <title>The Global Catalogue of Microorganisms (GCM) 10K type strain sequencing project: providing services to taxonomists for standard genome sequencing and annotation.</title>
        <authorList>
            <consortium name="The Broad Institute Genomics Platform"/>
            <consortium name="The Broad Institute Genome Sequencing Center for Infectious Disease"/>
            <person name="Wu L."/>
            <person name="Ma J."/>
        </authorList>
    </citation>
    <scope>NUCLEOTIDE SEQUENCE [LARGE SCALE GENOMIC DNA]</scope>
    <source>
        <strain evidence="10">CCM 8980</strain>
    </source>
</reference>
<keyword evidence="3" id="KW-0997">Cell inner membrane</keyword>
<evidence type="ECO:0000259" key="8">
    <source>
        <dbReference type="PROSITE" id="PS50893"/>
    </source>
</evidence>
<dbReference type="PANTHER" id="PTHR42788">
    <property type="entry name" value="TAURINE IMPORT ATP-BINDING PROTEIN-RELATED"/>
    <property type="match status" value="1"/>
</dbReference>
<dbReference type="GO" id="GO:0005524">
    <property type="term" value="F:ATP binding"/>
    <property type="evidence" value="ECO:0007669"/>
    <property type="project" value="UniProtKB-KW"/>
</dbReference>
<evidence type="ECO:0000256" key="1">
    <source>
        <dbReference type="ARBA" id="ARBA00022448"/>
    </source>
</evidence>
<evidence type="ECO:0000256" key="5">
    <source>
        <dbReference type="ARBA" id="ARBA00022840"/>
    </source>
</evidence>
<feature type="domain" description="ABC transporter" evidence="8">
    <location>
        <begin position="5"/>
        <end position="233"/>
    </location>
</feature>
<keyword evidence="6" id="KW-1278">Translocase</keyword>
<proteinExistence type="predicted"/>
<dbReference type="EMBL" id="JBHTOC010000012">
    <property type="protein sequence ID" value="MFD1430343.1"/>
    <property type="molecule type" value="Genomic_DNA"/>
</dbReference>
<evidence type="ECO:0000256" key="2">
    <source>
        <dbReference type="ARBA" id="ARBA00022475"/>
    </source>
</evidence>
<dbReference type="SUPFAM" id="SSF52540">
    <property type="entry name" value="P-loop containing nucleoside triphosphate hydrolases"/>
    <property type="match status" value="1"/>
</dbReference>
<organism evidence="9 10">
    <name type="scientific">Lacticaseibacillus mingshuiensis</name>
    <dbReference type="NCBI Taxonomy" id="2799574"/>
    <lineage>
        <taxon>Bacteria</taxon>
        <taxon>Bacillati</taxon>
        <taxon>Bacillota</taxon>
        <taxon>Bacilli</taxon>
        <taxon>Lactobacillales</taxon>
        <taxon>Lactobacillaceae</taxon>
        <taxon>Lacticaseibacillus</taxon>
    </lineage>
</organism>
<name>A0ABW4CK26_9LACO</name>
<accession>A0ABW4CK26</accession>